<feature type="compositionally biased region" description="Basic and acidic residues" evidence="9">
    <location>
        <begin position="1175"/>
        <end position="1185"/>
    </location>
</feature>
<feature type="compositionally biased region" description="Basic and acidic residues" evidence="9">
    <location>
        <begin position="1010"/>
        <end position="1021"/>
    </location>
</feature>
<dbReference type="InterPro" id="IPR051279">
    <property type="entry name" value="PP1-Reg/Actin-Interact_Protein"/>
</dbReference>
<feature type="region of interest" description="Disordered" evidence="9">
    <location>
        <begin position="1316"/>
        <end position="1375"/>
    </location>
</feature>
<evidence type="ECO:0000259" key="11">
    <source>
        <dbReference type="Pfam" id="PF17888"/>
    </source>
</evidence>
<feature type="non-terminal residue" evidence="12">
    <location>
        <position position="1"/>
    </location>
</feature>
<dbReference type="Pfam" id="PF17888">
    <property type="entry name" value="Carm_PH"/>
    <property type="match status" value="1"/>
</dbReference>
<reference evidence="12 13" key="1">
    <citation type="submission" date="2018-01" db="EMBL/GenBank/DDBJ databases">
        <title>Comparison of the Chinese Bamboo Partridge and Red Junglefowl genome sequences highlights the importance of demography in genome evolution.</title>
        <authorList>
            <person name="Tiley G.P."/>
            <person name="Kimball R.T."/>
            <person name="Braun E.L."/>
            <person name="Burleigh J.G."/>
        </authorList>
    </citation>
    <scope>NUCLEOTIDE SEQUENCE [LARGE SCALE GENOMIC DNA]</scope>
    <source>
        <strain evidence="12">RTK389</strain>
        <tissue evidence="12">Blood</tissue>
    </source>
</reference>
<dbReference type="InterPro" id="IPR011993">
    <property type="entry name" value="PH-like_dom_sf"/>
</dbReference>
<gene>
    <name evidence="12" type="ORF">CIB84_007005</name>
</gene>
<feature type="region of interest" description="Disordered" evidence="9">
    <location>
        <begin position="1458"/>
        <end position="1487"/>
    </location>
</feature>
<dbReference type="Gene3D" id="6.10.140.1850">
    <property type="match status" value="1"/>
</dbReference>
<evidence type="ECO:0000256" key="7">
    <source>
        <dbReference type="ARBA" id="ARBA00022737"/>
    </source>
</evidence>
<feature type="compositionally biased region" description="Basic and acidic residues" evidence="9">
    <location>
        <begin position="1117"/>
        <end position="1149"/>
    </location>
</feature>
<dbReference type="GO" id="GO:0034315">
    <property type="term" value="P:regulation of Arp2/3 complex-mediated actin nucleation"/>
    <property type="evidence" value="ECO:0007669"/>
    <property type="project" value="TreeGrafter"/>
</dbReference>
<evidence type="ECO:0008006" key="14">
    <source>
        <dbReference type="Google" id="ProtNLM"/>
    </source>
</evidence>
<feature type="region of interest" description="Disordered" evidence="9">
    <location>
        <begin position="942"/>
        <end position="972"/>
    </location>
</feature>
<evidence type="ECO:0000313" key="13">
    <source>
        <dbReference type="Proteomes" id="UP000237246"/>
    </source>
</evidence>
<feature type="compositionally biased region" description="Basic residues" evidence="9">
    <location>
        <begin position="987"/>
        <end position="998"/>
    </location>
</feature>
<keyword evidence="13" id="KW-1185">Reference proteome</keyword>
<evidence type="ECO:0000256" key="6">
    <source>
        <dbReference type="ARBA" id="ARBA00022614"/>
    </source>
</evidence>
<protein>
    <recommendedName>
        <fullName evidence="14">CARMIL C-terminal domain-containing protein</fullName>
    </recommendedName>
</protein>
<dbReference type="InterPro" id="IPR032675">
    <property type="entry name" value="LRR_dom_sf"/>
</dbReference>
<evidence type="ECO:0000313" key="12">
    <source>
        <dbReference type="EMBL" id="POI29245.1"/>
    </source>
</evidence>
<feature type="region of interest" description="Disordered" evidence="9">
    <location>
        <begin position="870"/>
        <end position="905"/>
    </location>
</feature>
<dbReference type="GO" id="GO:0005737">
    <property type="term" value="C:cytoplasm"/>
    <property type="evidence" value="ECO:0007669"/>
    <property type="project" value="UniProtKB-SubCell"/>
</dbReference>
<keyword evidence="7" id="KW-0677">Repeat</keyword>
<feature type="compositionally biased region" description="Basic and acidic residues" evidence="9">
    <location>
        <begin position="1205"/>
        <end position="1221"/>
    </location>
</feature>
<comment type="similarity">
    <text evidence="3">Belongs to the CARMIL family.</text>
</comment>
<dbReference type="Gene3D" id="3.80.10.10">
    <property type="entry name" value="Ribonuclease Inhibitor"/>
    <property type="match status" value="1"/>
</dbReference>
<feature type="compositionally biased region" description="Low complexity" evidence="9">
    <location>
        <begin position="957"/>
        <end position="970"/>
    </location>
</feature>
<accession>A0A2P4SYR6</accession>
<keyword evidence="6" id="KW-0433">Leucine-rich repeat</keyword>
<dbReference type="Pfam" id="PF13516">
    <property type="entry name" value="LRR_6"/>
    <property type="match status" value="2"/>
</dbReference>
<dbReference type="InterPro" id="IPR041245">
    <property type="entry name" value="CARMIL_PH"/>
</dbReference>
<dbReference type="GO" id="GO:0030027">
    <property type="term" value="C:lamellipodium"/>
    <property type="evidence" value="ECO:0007669"/>
    <property type="project" value="TreeGrafter"/>
</dbReference>
<dbReference type="Proteomes" id="UP000237246">
    <property type="component" value="Unassembled WGS sequence"/>
</dbReference>
<dbReference type="InterPro" id="IPR001611">
    <property type="entry name" value="Leu-rich_rpt"/>
</dbReference>
<proteinExistence type="inferred from homology"/>
<keyword evidence="5" id="KW-0963">Cytoplasm</keyword>
<sequence>AKQILLLKSVQLQVKSKYDDFILVLTPWRAYVLLAMLPVRVQSSFSFLEVKDITVLEPSVVVIETDTSSYAFRLMSFDDLEQVVVHVTMSLKKVFPDSSPGTLLKNSPPNLYERIRMVTDSMEEMLQSNQGPCGGFSETYAALCDYNGFTFREEIQWDVDNIYHGQDCREFNLLDFSHLESRSHVLGDVNTGGCIALSPHRDVALSVAALSFNLWFTKLSCKDFRLNQEIAEQLLYMLSNDFAQRMAQALSRHPESIVHTINLAGNQLEDRGIIAFSRLFEERPKGLQSLNLARTMLTAKAGMSALCQALAANEAISSSLRHLDLSGNPGSLAVEDTSSLQSLLGRCSSLTHLSLAATDCSLDTLFGALVHGCCASLVHVDLSKNVYSHRRVKTISPSVKQFFSQARALRHISMAGTKLPPDAVRAVLQGLAYNSHISDLHLDLSSCELRSAGAQVIQDLIPDAGAISDLDLSDNGFDSDMVTLVLSIGRSKSIRHVSLGKNFNIKSKDGLVDVLHRIVQLTQEDDCPLQSLSVAESRLKLGTNVLLSALGSNTSLTTLDISGNAMGDTGAKMLAKALQINTKLRTVVWDRNNTTALGLLEVAQALERNYTLKSMPLPMSDVAQAYRSNPERTEEAVHKVGQRAGVGSRAWIWLLITTCTPQLQSCLARNQTRRVLPTQTFRLQQGILTSSSEQMVNEICLSVQKHIDILSSCPGRDVEAEILRAEEAIRNANLAVSILPMLYEAGNAPHQSGKLQHKLECLVEEASQTCGREIQAIMQAVLDAAHNLCPPMVQKSGARDQLVNAMSERIHLQEHLSLSAVLDQMVTDVFSKLNEIKLSITAAVADCIVDAVLGDLMAAQCKLAESLPTHGPDLLEPAEDDATAPARGRNPSELTERGFAPEEAPSSLLSLQYKMALRRKNKHFRSIRPTLTVRSLSELELPAAGKARPAPAKDAEPSAGAHPGTPPATALMDLPTAGERLEHCTKARPRPNRRHKQPPSKPTVQPVAHENSEDRSITRVDEGLEDFFTKRLITEELPSPTVLESSPGSAPLASSSSRTLKKKIGNFFAFKKPKSSRSSRCEKEPEGSAAAPRSRRSMLSDILRAPSKAGEPGKALSKSEEGALSAEPEHSQTPEAARRIRPKYSREGKSQSLILLPGEDEEALGVRQDKKRHLEKSDGELPHSFEQRVHVMLHRMGVTKGLVIESKKQQSKDSEIKKAGSDGDIVDSSADSPPSLKARTHSVSTGRWASSGTGQGEDAQPESHRPAVDPSIGVTLCPTDASLRGPSEPSPAWKALGRQLNAELTGLGREQLRRCSAGPEQSGQPVCREAWSSSLPRPGRSHIGEPTAGTALPPSPCSAAEGTRSTTDPRWPPWRSPQPLLCPLTPSPIADNRLTPRLAVLGARRAVSVHEEQLREPECLAELGSEWEARPSCLTPPVVPTPYHACVPPAATIPLRLRRSPVLKRRPEASGEPRPAAEAGGEEQGRH</sequence>
<feature type="region of interest" description="Disordered" evidence="9">
    <location>
        <begin position="1035"/>
        <end position="1185"/>
    </location>
</feature>
<evidence type="ECO:0000256" key="2">
    <source>
        <dbReference type="ARBA" id="ARBA00004496"/>
    </source>
</evidence>
<feature type="region of interest" description="Disordered" evidence="9">
    <location>
        <begin position="987"/>
        <end position="1021"/>
    </location>
</feature>
<evidence type="ECO:0000256" key="4">
    <source>
        <dbReference type="ARBA" id="ARBA00022475"/>
    </source>
</evidence>
<name>A0A2P4SYR6_BAMTH</name>
<evidence type="ECO:0000256" key="8">
    <source>
        <dbReference type="ARBA" id="ARBA00023136"/>
    </source>
</evidence>
<dbReference type="PANTHER" id="PTHR24112">
    <property type="entry name" value="LEUCINE-RICH REPEAT, ISOFORM F-RELATED"/>
    <property type="match status" value="1"/>
</dbReference>
<evidence type="ECO:0000256" key="3">
    <source>
        <dbReference type="ARBA" id="ARBA00007298"/>
    </source>
</evidence>
<evidence type="ECO:0000256" key="5">
    <source>
        <dbReference type="ARBA" id="ARBA00022490"/>
    </source>
</evidence>
<evidence type="ECO:0000259" key="10">
    <source>
        <dbReference type="Pfam" id="PF16000"/>
    </source>
</evidence>
<comment type="caution">
    <text evidence="12">The sequence shown here is derived from an EMBL/GenBank/DDBJ whole genome shotgun (WGS) entry which is preliminary data.</text>
</comment>
<dbReference type="Gene3D" id="2.30.29.30">
    <property type="entry name" value="Pleckstrin-homology domain (PH domain)/Phosphotyrosine-binding domain (PTB)"/>
    <property type="match status" value="1"/>
</dbReference>
<dbReference type="InterPro" id="IPR031943">
    <property type="entry name" value="CARMIL_C"/>
</dbReference>
<dbReference type="OrthoDB" id="18598at2759"/>
<comment type="subcellular location">
    <subcellularLocation>
        <location evidence="1">Cell membrane</location>
    </subcellularLocation>
    <subcellularLocation>
        <location evidence="2">Cytoplasm</location>
    </subcellularLocation>
</comment>
<feature type="domain" description="CARMIL pleckstrin homology" evidence="11">
    <location>
        <begin position="4"/>
        <end position="96"/>
    </location>
</feature>
<dbReference type="GO" id="GO:0005886">
    <property type="term" value="C:plasma membrane"/>
    <property type="evidence" value="ECO:0007669"/>
    <property type="project" value="UniProtKB-SubCell"/>
</dbReference>
<dbReference type="GO" id="GO:0016477">
    <property type="term" value="P:cell migration"/>
    <property type="evidence" value="ECO:0007669"/>
    <property type="project" value="TreeGrafter"/>
</dbReference>
<dbReference type="PANTHER" id="PTHR24112:SF32">
    <property type="entry name" value="CAPPING PROTEIN, ARP2_3 AND MYOSIN-I LINKER PROTEIN 2"/>
    <property type="match status" value="1"/>
</dbReference>
<keyword evidence="4" id="KW-1003">Cell membrane</keyword>
<feature type="region of interest" description="Disordered" evidence="9">
    <location>
        <begin position="1204"/>
        <end position="1293"/>
    </location>
</feature>
<dbReference type="EMBL" id="PPHD01016017">
    <property type="protein sequence ID" value="POI29245.1"/>
    <property type="molecule type" value="Genomic_DNA"/>
</dbReference>
<dbReference type="SMART" id="SM00368">
    <property type="entry name" value="LRR_RI"/>
    <property type="match status" value="6"/>
</dbReference>
<dbReference type="SUPFAM" id="SSF52047">
    <property type="entry name" value="RNI-like"/>
    <property type="match status" value="2"/>
</dbReference>
<dbReference type="Pfam" id="PF16000">
    <property type="entry name" value="CARMIL_C"/>
    <property type="match status" value="1"/>
</dbReference>
<feature type="compositionally biased region" description="Polar residues" evidence="9">
    <location>
        <begin position="1241"/>
        <end position="1252"/>
    </location>
</feature>
<feature type="domain" description="CARMIL C-terminal" evidence="10">
    <location>
        <begin position="785"/>
        <end position="1078"/>
    </location>
</feature>
<organism evidence="12 13">
    <name type="scientific">Bambusicola thoracicus</name>
    <name type="common">Chinese bamboo-partridge</name>
    <name type="synonym">Perdix thoracica</name>
    <dbReference type="NCBI Taxonomy" id="9083"/>
    <lineage>
        <taxon>Eukaryota</taxon>
        <taxon>Metazoa</taxon>
        <taxon>Chordata</taxon>
        <taxon>Craniata</taxon>
        <taxon>Vertebrata</taxon>
        <taxon>Euteleostomi</taxon>
        <taxon>Archelosauria</taxon>
        <taxon>Archosauria</taxon>
        <taxon>Dinosauria</taxon>
        <taxon>Saurischia</taxon>
        <taxon>Theropoda</taxon>
        <taxon>Coelurosauria</taxon>
        <taxon>Aves</taxon>
        <taxon>Neognathae</taxon>
        <taxon>Galloanserae</taxon>
        <taxon>Galliformes</taxon>
        <taxon>Phasianidae</taxon>
        <taxon>Perdicinae</taxon>
        <taxon>Bambusicola</taxon>
    </lineage>
</organism>
<evidence type="ECO:0000256" key="1">
    <source>
        <dbReference type="ARBA" id="ARBA00004236"/>
    </source>
</evidence>
<evidence type="ECO:0000256" key="9">
    <source>
        <dbReference type="SAM" id="MobiDB-lite"/>
    </source>
</evidence>
<keyword evidence="8" id="KW-0472">Membrane</keyword>
<feature type="compositionally biased region" description="Low complexity" evidence="9">
    <location>
        <begin position="1045"/>
        <end position="1057"/>
    </location>
</feature>